<sequence length="1084" mass="122734">MNVYTLSLILLFALSSWHSCDAKKKKKPKPVLATSCTKTPGRVWNTTHCSYCECKQDGSMSCYQRNIKGDVKPLCVKCKLIPTKIQCDHCLSLFTRQRIKLGSRPQVEGYSCIQCECRSWNQQMYCSYGDENQCYNLQDCEKMVQAYTTGQRKYHCKNCIDATGKGRAIYVPFRQWSIIVGGQKLACRCTKEGEIICSVSKYIGSFRFSAACRNCSQDLARTFFSRDNSCFLNGTEIHHQTVQQVRMADLPFCLQCRCFFGQLDCIGVSHSTSKRKGGGVTIINGGSTKKTKGVAMKGVVSIKTKTYTYGGAEIKGGKKKGGLKVVGLQKRTCSGEEECQKLMIDKDLLQACSNPLNVECPSFNPLTWSTKYCRLSCFNWRVYHQVIQEGWCDSLLKSQSCSSNKCPEKEVFMKKYGSLVHKCTNSSKHIWLDRVCDGVDDCQDASDETQCKTYYCRGEEHEGVPWKRTEVGGISTGDCRLIKNKNKGLHYHGEAKRKCLQSEKGAIVWSKPNYCACKIANNTIYGGDTIDIPKDLDSLYNRMTELRYYITYTPDKSSIEKEVVQIFSVLFEQYEQKGQSFIEGKRTTLNSLVKNADSITSAKDLCNGMLTNYTAMINNYIQRCKSELNVIIVHTLSWAVSITGVASEKQKSAKPDAKIEPAQWTIPSRSSKEQNNQYGGDNEIDSYETLEEIAAKMNISLDTIREFLPRIQERNSVTKVNVLEKPAWRTLEDLLNAVSVVSIITGLLILKFFKVKNTIKVLIHKNLMAIYLFSIVMYQIPNIVQHLHHESHAGCFVTVLLVYYGLFGTLSWFLVEGIHLVALFKLILPNKKKLLMYYCAFGYGTPLVILSVMLMVDYQLFYNSQNCLSIDGNIWIIKGPMAFLQFVEIILFCMVFRGLTKQDEQIKSTKRTVNSRKAFLILVPLLGLPLILGNFTTINTGLLYLYVILNSPAGLYLLVAHVFMDPQDLVDLELHQSLQQQVLEDLDQPPQVEDSVVLVQKQQRQQDSLLELHQLQQAQGEDSFQDLVQQPKQQLLQVLVDSAQEQQLVLEDLVPKQQLPHLVGLEQQLHLPQDLVQPAVYLVG</sequence>
<feature type="transmembrane region" description="Helical" evidence="8">
    <location>
        <begin position="734"/>
        <end position="750"/>
    </location>
</feature>
<feature type="disulfide bond" evidence="6">
    <location>
        <begin position="436"/>
        <end position="451"/>
    </location>
</feature>
<dbReference type="SUPFAM" id="SSF57424">
    <property type="entry name" value="LDL receptor-like module"/>
    <property type="match status" value="1"/>
</dbReference>
<feature type="transmembrane region" description="Helical" evidence="8">
    <location>
        <begin position="801"/>
        <end position="823"/>
    </location>
</feature>
<comment type="subcellular location">
    <subcellularLocation>
        <location evidence="1">Membrane</location>
        <topology evidence="1">Multi-pass membrane protein</topology>
    </subcellularLocation>
</comment>
<evidence type="ECO:0000313" key="11">
    <source>
        <dbReference type="EnsemblMetazoa" id="CLYHEMP016999.2"/>
    </source>
</evidence>
<evidence type="ECO:0000256" key="6">
    <source>
        <dbReference type="PROSITE-ProRule" id="PRU00124"/>
    </source>
</evidence>
<evidence type="ECO:0000256" key="5">
    <source>
        <dbReference type="ARBA" id="ARBA00023157"/>
    </source>
</evidence>
<dbReference type="GO" id="GO:0007166">
    <property type="term" value="P:cell surface receptor signaling pathway"/>
    <property type="evidence" value="ECO:0007669"/>
    <property type="project" value="InterPro"/>
</dbReference>
<evidence type="ECO:0000313" key="12">
    <source>
        <dbReference type="Proteomes" id="UP000594262"/>
    </source>
</evidence>
<dbReference type="InterPro" id="IPR036055">
    <property type="entry name" value="LDL_receptor-like_sf"/>
</dbReference>
<keyword evidence="5 6" id="KW-1015">Disulfide bond</keyword>
<dbReference type="Proteomes" id="UP000594262">
    <property type="component" value="Unplaced"/>
</dbReference>
<dbReference type="InterPro" id="IPR017981">
    <property type="entry name" value="GPCR_2-like_7TM"/>
</dbReference>
<dbReference type="InterPro" id="IPR000832">
    <property type="entry name" value="GPCR_2_secretin-like"/>
</dbReference>
<dbReference type="InterPro" id="IPR050332">
    <property type="entry name" value="GPCR_2"/>
</dbReference>
<dbReference type="GO" id="GO:0008528">
    <property type="term" value="F:G protein-coupled peptide receptor activity"/>
    <property type="evidence" value="ECO:0007669"/>
    <property type="project" value="TreeGrafter"/>
</dbReference>
<keyword evidence="9" id="KW-0732">Signal</keyword>
<feature type="transmembrane region" description="Helical" evidence="8">
    <location>
        <begin position="918"/>
        <end position="937"/>
    </location>
</feature>
<evidence type="ECO:0000259" key="10">
    <source>
        <dbReference type="PROSITE" id="PS50261"/>
    </source>
</evidence>
<dbReference type="PROSITE" id="PS50261">
    <property type="entry name" value="G_PROTEIN_RECEP_F2_4"/>
    <property type="match status" value="1"/>
</dbReference>
<dbReference type="PANTHER" id="PTHR45620">
    <property type="entry name" value="PDF RECEPTOR-LIKE PROTEIN-RELATED"/>
    <property type="match status" value="1"/>
</dbReference>
<dbReference type="PROSITE" id="PS50068">
    <property type="entry name" value="LDLRA_2"/>
    <property type="match status" value="1"/>
</dbReference>
<dbReference type="InterPro" id="IPR002172">
    <property type="entry name" value="LDrepeatLR_classA_rpt"/>
</dbReference>
<dbReference type="SMART" id="SM00192">
    <property type="entry name" value="LDLa"/>
    <property type="match status" value="1"/>
</dbReference>
<reference evidence="11" key="1">
    <citation type="submission" date="2021-01" db="UniProtKB">
        <authorList>
            <consortium name="EnsemblMetazoa"/>
        </authorList>
    </citation>
    <scope>IDENTIFICATION</scope>
</reference>
<feature type="transmembrane region" description="Helical" evidence="8">
    <location>
        <begin position="762"/>
        <end position="781"/>
    </location>
</feature>
<dbReference type="GO" id="GO:0007188">
    <property type="term" value="P:adenylate cyclase-modulating G protein-coupled receptor signaling pathway"/>
    <property type="evidence" value="ECO:0007669"/>
    <property type="project" value="TreeGrafter"/>
</dbReference>
<dbReference type="GO" id="GO:0005886">
    <property type="term" value="C:plasma membrane"/>
    <property type="evidence" value="ECO:0007669"/>
    <property type="project" value="TreeGrafter"/>
</dbReference>
<keyword evidence="3 8" id="KW-1133">Transmembrane helix</keyword>
<name>A0A7M5X4E3_9CNID</name>
<evidence type="ECO:0000256" key="1">
    <source>
        <dbReference type="ARBA" id="ARBA00004141"/>
    </source>
</evidence>
<dbReference type="OrthoDB" id="6160250at2759"/>
<feature type="chain" id="PRO_5029468209" description="G-protein coupled receptors family 2 profile 2 domain-containing protein" evidence="9">
    <location>
        <begin position="23"/>
        <end position="1084"/>
    </location>
</feature>
<evidence type="ECO:0000256" key="3">
    <source>
        <dbReference type="ARBA" id="ARBA00022989"/>
    </source>
</evidence>
<evidence type="ECO:0000256" key="7">
    <source>
        <dbReference type="SAM" id="MobiDB-lite"/>
    </source>
</evidence>
<dbReference type="CDD" id="cd00112">
    <property type="entry name" value="LDLa"/>
    <property type="match status" value="1"/>
</dbReference>
<evidence type="ECO:0000256" key="9">
    <source>
        <dbReference type="SAM" id="SignalP"/>
    </source>
</evidence>
<feature type="transmembrane region" description="Helical" evidence="8">
    <location>
        <begin position="875"/>
        <end position="897"/>
    </location>
</feature>
<feature type="transmembrane region" description="Helical" evidence="8">
    <location>
        <begin position="835"/>
        <end position="855"/>
    </location>
</feature>
<dbReference type="Gene3D" id="4.10.400.10">
    <property type="entry name" value="Low-density Lipoprotein Receptor"/>
    <property type="match status" value="1"/>
</dbReference>
<dbReference type="Gene3D" id="1.20.1070.10">
    <property type="entry name" value="Rhodopsin 7-helix transmembrane proteins"/>
    <property type="match status" value="1"/>
</dbReference>
<proteinExistence type="predicted"/>
<feature type="transmembrane region" description="Helical" evidence="8">
    <location>
        <begin position="943"/>
        <end position="964"/>
    </location>
</feature>
<dbReference type="EnsemblMetazoa" id="CLYHEMT016999.2">
    <property type="protein sequence ID" value="CLYHEMP016999.2"/>
    <property type="gene ID" value="CLYHEMG016999"/>
</dbReference>
<feature type="domain" description="G-protein coupled receptors family 2 profile 2" evidence="10">
    <location>
        <begin position="728"/>
        <end position="965"/>
    </location>
</feature>
<protein>
    <recommendedName>
        <fullName evidence="10">G-protein coupled receptors family 2 profile 2 domain-containing protein</fullName>
    </recommendedName>
</protein>
<keyword evidence="12" id="KW-1185">Reference proteome</keyword>
<dbReference type="Pfam" id="PF00002">
    <property type="entry name" value="7tm_2"/>
    <property type="match status" value="1"/>
</dbReference>
<evidence type="ECO:0000256" key="4">
    <source>
        <dbReference type="ARBA" id="ARBA00023136"/>
    </source>
</evidence>
<evidence type="ECO:0000256" key="2">
    <source>
        <dbReference type="ARBA" id="ARBA00022692"/>
    </source>
</evidence>
<evidence type="ECO:0000256" key="8">
    <source>
        <dbReference type="SAM" id="Phobius"/>
    </source>
</evidence>
<comment type="caution">
    <text evidence="6">Lacks conserved residue(s) required for the propagation of feature annotation.</text>
</comment>
<feature type="signal peptide" evidence="9">
    <location>
        <begin position="1"/>
        <end position="22"/>
    </location>
</feature>
<keyword evidence="2 8" id="KW-0812">Transmembrane</keyword>
<keyword evidence="4 8" id="KW-0472">Membrane</keyword>
<dbReference type="PRINTS" id="PR00249">
    <property type="entry name" value="GPCRSECRETIN"/>
</dbReference>
<organism evidence="11 12">
    <name type="scientific">Clytia hemisphaerica</name>
    <dbReference type="NCBI Taxonomy" id="252671"/>
    <lineage>
        <taxon>Eukaryota</taxon>
        <taxon>Metazoa</taxon>
        <taxon>Cnidaria</taxon>
        <taxon>Hydrozoa</taxon>
        <taxon>Hydroidolina</taxon>
        <taxon>Leptothecata</taxon>
        <taxon>Obeliida</taxon>
        <taxon>Clytiidae</taxon>
        <taxon>Clytia</taxon>
    </lineage>
</organism>
<accession>A0A7M5X4E3</accession>
<dbReference type="AlphaFoldDB" id="A0A7M5X4E3"/>
<feature type="compositionally biased region" description="Polar residues" evidence="7">
    <location>
        <begin position="665"/>
        <end position="679"/>
    </location>
</feature>
<feature type="region of interest" description="Disordered" evidence="7">
    <location>
        <begin position="652"/>
        <end position="680"/>
    </location>
</feature>